<dbReference type="PANTHER" id="PTHR47506">
    <property type="entry name" value="TRANSCRIPTIONAL REGULATORY PROTEIN"/>
    <property type="match status" value="1"/>
</dbReference>
<comment type="caution">
    <text evidence="6">The sequence shown here is derived from an EMBL/GenBank/DDBJ whole genome shotgun (WGS) entry which is preliminary data.</text>
</comment>
<dbReference type="Proteomes" id="UP000288102">
    <property type="component" value="Unassembled WGS sequence"/>
</dbReference>
<evidence type="ECO:0000313" key="6">
    <source>
        <dbReference type="EMBL" id="RUT72272.1"/>
    </source>
</evidence>
<evidence type="ECO:0000259" key="5">
    <source>
        <dbReference type="PROSITE" id="PS50977"/>
    </source>
</evidence>
<protein>
    <submittedName>
        <fullName evidence="6">TetR/AcrR family transcriptional regulator</fullName>
    </submittedName>
</protein>
<dbReference type="OrthoDB" id="9798857at2"/>
<dbReference type="GO" id="GO:0003677">
    <property type="term" value="F:DNA binding"/>
    <property type="evidence" value="ECO:0007669"/>
    <property type="project" value="UniProtKB-UniRule"/>
</dbReference>
<keyword evidence="3" id="KW-0804">Transcription</keyword>
<dbReference type="PROSITE" id="PS50977">
    <property type="entry name" value="HTH_TETR_2"/>
    <property type="match status" value="1"/>
</dbReference>
<feature type="domain" description="HTH tetR-type" evidence="5">
    <location>
        <begin position="11"/>
        <end position="71"/>
    </location>
</feature>
<evidence type="ECO:0000313" key="7">
    <source>
        <dbReference type="Proteomes" id="UP000288102"/>
    </source>
</evidence>
<keyword evidence="7" id="KW-1185">Reference proteome</keyword>
<dbReference type="RefSeq" id="WP_127336569.1">
    <property type="nucleotide sequence ID" value="NZ_QWDM01000001.1"/>
</dbReference>
<dbReference type="InterPro" id="IPR036271">
    <property type="entry name" value="Tet_transcr_reg_TetR-rel_C_sf"/>
</dbReference>
<dbReference type="Pfam" id="PF21993">
    <property type="entry name" value="TetR_C_13_2"/>
    <property type="match status" value="1"/>
</dbReference>
<dbReference type="SUPFAM" id="SSF46689">
    <property type="entry name" value="Homeodomain-like"/>
    <property type="match status" value="1"/>
</dbReference>
<dbReference type="Gene3D" id="1.10.357.10">
    <property type="entry name" value="Tetracycline Repressor, domain 2"/>
    <property type="match status" value="1"/>
</dbReference>
<dbReference type="EMBL" id="QWDM01000001">
    <property type="protein sequence ID" value="RUT72272.1"/>
    <property type="molecule type" value="Genomic_DNA"/>
</dbReference>
<dbReference type="Pfam" id="PF00440">
    <property type="entry name" value="TetR_N"/>
    <property type="match status" value="1"/>
</dbReference>
<sequence length="194" mass="22009">MKNNSETSAKSLKREEMVKFAFDTFYKNGFHATGVDTVMEGTGISKRTLYKHFGSKEGLILATIDYYRTNMHEIILRYINSDPNAKPVDKMLRIFDFLIERAEEGPFNGCFVMNAKTEYTNKGNEIEASCDAYTSGIQTLIDVALKEANLPNHNELVVQIMMLFEGAIIRSKVTRSGDTMKMAKNAARMLCEYK</sequence>
<reference evidence="7" key="1">
    <citation type="journal article" date="2019" name="Syst. Appl. Microbiol.">
        <title>Flavobacterium circumlabens sp. nov. and Flavobacterium cupreum sp. nov., two psychrotrophic species isolated from Antarctic environmental samples.</title>
        <authorList>
            <person name="Kralova S."/>
            <person name="Busse H.-J."/>
            <person name="Svec P."/>
            <person name="Maslanova I."/>
            <person name="Stankova E."/>
            <person name="Bartak M."/>
            <person name="Sedlacek I."/>
        </authorList>
    </citation>
    <scope>NUCLEOTIDE SEQUENCE [LARGE SCALE GENOMIC DNA]</scope>
    <source>
        <strain evidence="7">CCM 8825</strain>
    </source>
</reference>
<feature type="DNA-binding region" description="H-T-H motif" evidence="4">
    <location>
        <begin position="34"/>
        <end position="53"/>
    </location>
</feature>
<dbReference type="InterPro" id="IPR001647">
    <property type="entry name" value="HTH_TetR"/>
</dbReference>
<accession>A0A434AD14</accession>
<keyword evidence="2 4" id="KW-0238">DNA-binding</keyword>
<name>A0A434AD14_9FLAO</name>
<dbReference type="PRINTS" id="PR00455">
    <property type="entry name" value="HTHTETR"/>
</dbReference>
<dbReference type="InterPro" id="IPR054156">
    <property type="entry name" value="YxaF_TetR_C"/>
</dbReference>
<dbReference type="AlphaFoldDB" id="A0A434AD14"/>
<keyword evidence="1" id="KW-0805">Transcription regulation</keyword>
<evidence type="ECO:0000256" key="1">
    <source>
        <dbReference type="ARBA" id="ARBA00023015"/>
    </source>
</evidence>
<gene>
    <name evidence="6" type="ORF">D0817_01240</name>
</gene>
<evidence type="ECO:0000256" key="2">
    <source>
        <dbReference type="ARBA" id="ARBA00023125"/>
    </source>
</evidence>
<evidence type="ECO:0000256" key="3">
    <source>
        <dbReference type="ARBA" id="ARBA00023163"/>
    </source>
</evidence>
<proteinExistence type="predicted"/>
<organism evidence="6 7">
    <name type="scientific">Flavobacterium cupreum</name>
    <dbReference type="NCBI Taxonomy" id="2133766"/>
    <lineage>
        <taxon>Bacteria</taxon>
        <taxon>Pseudomonadati</taxon>
        <taxon>Bacteroidota</taxon>
        <taxon>Flavobacteriia</taxon>
        <taxon>Flavobacteriales</taxon>
        <taxon>Flavobacteriaceae</taxon>
        <taxon>Flavobacterium</taxon>
    </lineage>
</organism>
<dbReference type="SUPFAM" id="SSF48498">
    <property type="entry name" value="Tetracyclin repressor-like, C-terminal domain"/>
    <property type="match status" value="1"/>
</dbReference>
<dbReference type="PANTHER" id="PTHR47506:SF1">
    <property type="entry name" value="HTH-TYPE TRANSCRIPTIONAL REGULATOR YJDC"/>
    <property type="match status" value="1"/>
</dbReference>
<dbReference type="InterPro" id="IPR009057">
    <property type="entry name" value="Homeodomain-like_sf"/>
</dbReference>
<evidence type="ECO:0000256" key="4">
    <source>
        <dbReference type="PROSITE-ProRule" id="PRU00335"/>
    </source>
</evidence>